<feature type="site" description="Important for substrate specificity" evidence="4">
    <location>
        <position position="187"/>
    </location>
</feature>
<feature type="binding site" evidence="4">
    <location>
        <begin position="69"/>
        <end position="70"/>
    </location>
    <ligand>
        <name>phosphate</name>
        <dbReference type="ChEBI" id="CHEBI:43474"/>
    </ligand>
</feature>
<evidence type="ECO:0000259" key="5">
    <source>
        <dbReference type="Pfam" id="PF01048"/>
    </source>
</evidence>
<dbReference type="CDD" id="cd09010">
    <property type="entry name" value="MTAP_SsMTAPII_like_MTIP"/>
    <property type="match status" value="1"/>
</dbReference>
<evidence type="ECO:0000256" key="4">
    <source>
        <dbReference type="HAMAP-Rule" id="MF_03155"/>
    </source>
</evidence>
<feature type="binding site" evidence="4">
    <location>
        <begin position="229"/>
        <end position="231"/>
    </location>
    <ligand>
        <name>substrate</name>
    </ligand>
</feature>
<dbReference type="PROSITE" id="PS01240">
    <property type="entry name" value="PNP_MTAP_2"/>
    <property type="match status" value="1"/>
</dbReference>
<dbReference type="GO" id="GO:0017061">
    <property type="term" value="F:S-methyl-5-thioadenosine phosphorylase activity"/>
    <property type="evidence" value="ECO:0007669"/>
    <property type="project" value="UniProtKB-UniRule"/>
</dbReference>
<keyword evidence="4" id="KW-0539">Nucleus</keyword>
<feature type="binding site" evidence="4">
    <location>
        <position position="205"/>
    </location>
    <ligand>
        <name>substrate</name>
    </ligand>
</feature>
<evidence type="ECO:0000313" key="6">
    <source>
        <dbReference type="Proteomes" id="UP000050741"/>
    </source>
</evidence>
<comment type="subcellular location">
    <subcellularLocation>
        <location evidence="4">Cytoplasm</location>
    </subcellularLocation>
    <subcellularLocation>
        <location evidence="4">Nucleus</location>
    </subcellularLocation>
</comment>
<comment type="function">
    <text evidence="4">Catalyzes the reversible phosphorylation of S-methyl-5'-thioadenosine (MTA) to adenine and 5-methylthioribose-1-phosphate. Involved in the breakdown of MTA, a major by-product of polyamine biosynthesis. Responsible for the first step in the methionine salvage pathway after MTA has been generated from S-adenosylmethionine. Has broad substrate specificity with 6-aminopurine nucleosides as preferred substrates.</text>
</comment>
<dbReference type="PANTHER" id="PTHR42679:SF2">
    <property type="entry name" value="S-METHYL-5'-THIOADENOSINE PHOSPHORYLASE"/>
    <property type="match status" value="1"/>
</dbReference>
<comment type="subunit">
    <text evidence="4">Homotrimer.</text>
</comment>
<comment type="similarity">
    <text evidence="4">Belongs to the PNP/MTAP phosphorylase family. MTAP subfamily.</text>
</comment>
<keyword evidence="6" id="KW-1185">Reference proteome</keyword>
<name>A0A183BNU7_GLOPA</name>
<dbReference type="NCBIfam" id="TIGR01694">
    <property type="entry name" value="MTAP"/>
    <property type="match status" value="1"/>
</dbReference>
<dbReference type="PANTHER" id="PTHR42679">
    <property type="entry name" value="S-METHYL-5'-THIOADENOSINE PHOSPHORYLASE"/>
    <property type="match status" value="1"/>
</dbReference>
<dbReference type="GO" id="GO:0006166">
    <property type="term" value="P:purine ribonucleoside salvage"/>
    <property type="evidence" value="ECO:0007669"/>
    <property type="project" value="UniProtKB-KW"/>
</dbReference>
<evidence type="ECO:0000256" key="3">
    <source>
        <dbReference type="ARBA" id="ARBA00022726"/>
    </source>
</evidence>
<dbReference type="InterPro" id="IPR018099">
    <property type="entry name" value="Purine_phosphorylase-2_CS"/>
</dbReference>
<comment type="catalytic activity">
    <reaction evidence="4">
        <text>S-methyl-5'-thioadenosine + phosphate = 5-(methylsulfanyl)-alpha-D-ribose 1-phosphate + adenine</text>
        <dbReference type="Rhea" id="RHEA:11852"/>
        <dbReference type="ChEBI" id="CHEBI:16708"/>
        <dbReference type="ChEBI" id="CHEBI:17509"/>
        <dbReference type="ChEBI" id="CHEBI:43474"/>
        <dbReference type="ChEBI" id="CHEBI:58533"/>
        <dbReference type="EC" id="2.4.2.28"/>
    </reaction>
</comment>
<dbReference type="FunFam" id="3.40.50.1580:FF:000012">
    <property type="entry name" value="Probable 6-oxopurine nucleoside phosphorylase"/>
    <property type="match status" value="1"/>
</dbReference>
<organism evidence="6 7">
    <name type="scientific">Globodera pallida</name>
    <name type="common">Potato cyst nematode worm</name>
    <name type="synonym">Heterodera pallida</name>
    <dbReference type="NCBI Taxonomy" id="36090"/>
    <lineage>
        <taxon>Eukaryota</taxon>
        <taxon>Metazoa</taxon>
        <taxon>Ecdysozoa</taxon>
        <taxon>Nematoda</taxon>
        <taxon>Chromadorea</taxon>
        <taxon>Rhabditida</taxon>
        <taxon>Tylenchina</taxon>
        <taxon>Tylenchomorpha</taxon>
        <taxon>Tylenchoidea</taxon>
        <taxon>Heteroderidae</taxon>
        <taxon>Heteroderinae</taxon>
        <taxon>Globodera</taxon>
    </lineage>
</organism>
<evidence type="ECO:0000313" key="7">
    <source>
        <dbReference type="WBParaSite" id="GPLIN_000228300"/>
    </source>
</evidence>
<feature type="binding site" evidence="4">
    <location>
        <position position="206"/>
    </location>
    <ligand>
        <name>phosphate</name>
        <dbReference type="ChEBI" id="CHEBI:43474"/>
    </ligand>
</feature>
<dbReference type="GO" id="GO:0005634">
    <property type="term" value="C:nucleus"/>
    <property type="evidence" value="ECO:0007669"/>
    <property type="project" value="UniProtKB-SubCell"/>
</dbReference>
<comment type="caution">
    <text evidence="4">Lacks conserved residue(s) required for the propagation of feature annotation.</text>
</comment>
<dbReference type="WBParaSite" id="GPLIN_000228300">
    <property type="protein sequence ID" value="GPLIN_000228300"/>
    <property type="gene ID" value="GPLIN_000228300"/>
</dbReference>
<dbReference type="SUPFAM" id="SSF53167">
    <property type="entry name" value="Purine and uridine phosphorylases"/>
    <property type="match status" value="1"/>
</dbReference>
<evidence type="ECO:0000256" key="1">
    <source>
        <dbReference type="ARBA" id="ARBA00022676"/>
    </source>
</evidence>
<dbReference type="Pfam" id="PF01048">
    <property type="entry name" value="PNP_UDP_1"/>
    <property type="match status" value="1"/>
</dbReference>
<accession>A0A183BNU7</accession>
<dbReference type="InterPro" id="IPR000845">
    <property type="entry name" value="Nucleoside_phosphorylase_d"/>
</dbReference>
<dbReference type="Gene3D" id="3.40.50.1580">
    <property type="entry name" value="Nucleoside phosphorylase domain"/>
    <property type="match status" value="1"/>
</dbReference>
<dbReference type="GO" id="GO:0005829">
    <property type="term" value="C:cytosol"/>
    <property type="evidence" value="ECO:0007669"/>
    <property type="project" value="TreeGrafter"/>
</dbReference>
<reference evidence="6" key="1">
    <citation type="submission" date="2014-05" db="EMBL/GenBank/DDBJ databases">
        <title>The genome and life-stage specific transcriptomes of Globodera pallida elucidate key aspects of plant parasitism by a cyst nematode.</title>
        <authorList>
            <person name="Cotton J.A."/>
            <person name="Lilley C.J."/>
            <person name="Jones L.M."/>
            <person name="Kikuchi T."/>
            <person name="Reid A.J."/>
            <person name="Thorpe P."/>
            <person name="Tsai I.J."/>
            <person name="Beasley H."/>
            <person name="Blok V."/>
            <person name="Cock P.J.A."/>
            <person name="Van den Akker S.E."/>
            <person name="Holroyd N."/>
            <person name="Hunt M."/>
            <person name="Mantelin S."/>
            <person name="Naghra H."/>
            <person name="Pain A."/>
            <person name="Palomares-Rius J.E."/>
            <person name="Zarowiecki M."/>
            <person name="Berriman M."/>
            <person name="Jones J.T."/>
            <person name="Urwin P.E."/>
        </authorList>
    </citation>
    <scope>NUCLEOTIDE SEQUENCE [LARGE SCALE GENOMIC DNA]</scope>
    <source>
        <strain evidence="6">Lindley</strain>
    </source>
</reference>
<keyword evidence="2 4" id="KW-0808">Transferase</keyword>
<dbReference type="GO" id="GO:0019509">
    <property type="term" value="P:L-methionine salvage from methylthioadenosine"/>
    <property type="evidence" value="ECO:0007669"/>
    <property type="project" value="UniProtKB-UniRule"/>
</dbReference>
<protein>
    <recommendedName>
        <fullName evidence="4">S-methyl-5'-thioadenosine phosphorylase</fullName>
        <ecNumber evidence="4">2.4.2.28</ecNumber>
    </recommendedName>
    <alternativeName>
        <fullName evidence="4">5'-methylthioadenosine phosphorylase</fullName>
        <shortName evidence="4">MTA phosphorylase</shortName>
        <shortName evidence="4">MTAP</shortName>
        <shortName evidence="4">MTAPase</shortName>
    </alternativeName>
</protein>
<keyword evidence="3 4" id="KW-0660">Purine salvage</keyword>
<proteinExistence type="inferred from homology"/>
<feature type="binding site" evidence="4">
    <location>
        <position position="27"/>
    </location>
    <ligand>
        <name>phosphate</name>
        <dbReference type="ChEBI" id="CHEBI:43474"/>
    </ligand>
</feature>
<dbReference type="UniPathway" id="UPA00904">
    <property type="reaction ID" value="UER00873"/>
</dbReference>
<feature type="site" description="Important for substrate specificity" evidence="4">
    <location>
        <position position="242"/>
    </location>
</feature>
<evidence type="ECO:0000256" key="2">
    <source>
        <dbReference type="ARBA" id="ARBA00022679"/>
    </source>
</evidence>
<reference evidence="7" key="2">
    <citation type="submission" date="2016-06" db="UniProtKB">
        <authorList>
            <consortium name="WormBaseParasite"/>
        </authorList>
    </citation>
    <scope>IDENTIFICATION</scope>
</reference>
<dbReference type="EC" id="2.4.2.28" evidence="4"/>
<keyword evidence="4" id="KW-0963">Cytoplasm</keyword>
<dbReference type="Proteomes" id="UP000050741">
    <property type="component" value="Unassembled WGS sequence"/>
</dbReference>
<dbReference type="AlphaFoldDB" id="A0A183BNU7"/>
<comment type="pathway">
    <text evidence="4">Amino-acid biosynthesis; L-methionine biosynthesis via salvage pathway; S-methyl-5-thio-alpha-D-ribose 1-phosphate from S-methyl-5'-thioadenosine (phosphorylase route): step 1/1.</text>
</comment>
<dbReference type="InterPro" id="IPR010044">
    <property type="entry name" value="MTAP"/>
</dbReference>
<sequence length="309" mass="34160">MASQNGSEMASDQLQRQTFKIGIIGGTGLEDPHIMERSGELRIKTPFGLPSDALIEGNVAGIPCVLLSRHGRRHQLSPTNINYRANIWALKQAGVSVIIAANACGSLQEELEPGKVVLVDSFIDRTTKREQTFYDGEPGHPPGVCHLPMHPAFSERLRHALVTTAARLGVAHRDHGVLVCVEGPRFSTRAESELFRRWGADLVGMTMCPEAVLAKELGIPYASMAVVTDFDCWRDTAEGVSISLVDEMMRKNAHLMQNLFIEAIKEVAGRKDEFVVEAQKAKVDSQIKIRMICLLHVCLFFVYLSNLLE</sequence>
<feature type="domain" description="Nucleoside phosphorylase" evidence="5">
    <location>
        <begin position="20"/>
        <end position="264"/>
    </location>
</feature>
<keyword evidence="1 4" id="KW-0328">Glycosyltransferase</keyword>
<dbReference type="HAMAP" id="MF_01963">
    <property type="entry name" value="MTAP"/>
    <property type="match status" value="1"/>
</dbReference>
<dbReference type="InterPro" id="IPR035994">
    <property type="entry name" value="Nucleoside_phosphorylase_sf"/>
</dbReference>